<dbReference type="Gene3D" id="3.30.200.20">
    <property type="entry name" value="Phosphorylase Kinase, domain 1"/>
    <property type="match status" value="1"/>
</dbReference>
<evidence type="ECO:0000256" key="2">
    <source>
        <dbReference type="ARBA" id="ARBA00022679"/>
    </source>
</evidence>
<dbReference type="InterPro" id="IPR000719">
    <property type="entry name" value="Prot_kinase_dom"/>
</dbReference>
<evidence type="ECO:0000256" key="3">
    <source>
        <dbReference type="ARBA" id="ARBA00022741"/>
    </source>
</evidence>
<keyword evidence="4" id="KW-0418">Kinase</keyword>
<keyword evidence="3" id="KW-0547">Nucleotide-binding</keyword>
<accession>A0A371D491</accession>
<reference evidence="7 8" key="1">
    <citation type="journal article" date="2018" name="Biotechnol. Biofuels">
        <title>Integrative visual omics of the white-rot fungus Polyporus brumalis exposes the biotechnological potential of its oxidative enzymes for delignifying raw plant biomass.</title>
        <authorList>
            <person name="Miyauchi S."/>
            <person name="Rancon A."/>
            <person name="Drula E."/>
            <person name="Hage H."/>
            <person name="Chaduli D."/>
            <person name="Favel A."/>
            <person name="Grisel S."/>
            <person name="Henrissat B."/>
            <person name="Herpoel-Gimbert I."/>
            <person name="Ruiz-Duenas F.J."/>
            <person name="Chevret D."/>
            <person name="Hainaut M."/>
            <person name="Lin J."/>
            <person name="Wang M."/>
            <person name="Pangilinan J."/>
            <person name="Lipzen A."/>
            <person name="Lesage-Meessen L."/>
            <person name="Navarro D."/>
            <person name="Riley R."/>
            <person name="Grigoriev I.V."/>
            <person name="Zhou S."/>
            <person name="Raouche S."/>
            <person name="Rosso M.N."/>
        </authorList>
    </citation>
    <scope>NUCLEOTIDE SEQUENCE [LARGE SCALE GENOMIC DNA]</scope>
    <source>
        <strain evidence="7 8">BRFM 1820</strain>
    </source>
</reference>
<dbReference type="STRING" id="139420.A0A371D491"/>
<feature type="domain" description="Protein kinase" evidence="6">
    <location>
        <begin position="137"/>
        <end position="420"/>
    </location>
</feature>
<keyword evidence="5" id="KW-0067">ATP-binding</keyword>
<proteinExistence type="predicted"/>
<evidence type="ECO:0000256" key="4">
    <source>
        <dbReference type="ARBA" id="ARBA00022777"/>
    </source>
</evidence>
<evidence type="ECO:0000256" key="1">
    <source>
        <dbReference type="ARBA" id="ARBA00022527"/>
    </source>
</evidence>
<dbReference type="EMBL" id="KZ857419">
    <property type="protein sequence ID" value="RDX47350.1"/>
    <property type="molecule type" value="Genomic_DNA"/>
</dbReference>
<evidence type="ECO:0000313" key="8">
    <source>
        <dbReference type="Proteomes" id="UP000256964"/>
    </source>
</evidence>
<dbReference type="InterPro" id="IPR008271">
    <property type="entry name" value="Ser/Thr_kinase_AS"/>
</dbReference>
<name>A0A371D491_9APHY</name>
<gene>
    <name evidence="7" type="ORF">OH76DRAFT_1484721</name>
</gene>
<dbReference type="SUPFAM" id="SSF56112">
    <property type="entry name" value="Protein kinase-like (PK-like)"/>
    <property type="match status" value="1"/>
</dbReference>
<keyword evidence="1" id="KW-0723">Serine/threonine-protein kinase</keyword>
<evidence type="ECO:0000256" key="5">
    <source>
        <dbReference type="ARBA" id="ARBA00022840"/>
    </source>
</evidence>
<evidence type="ECO:0000313" key="7">
    <source>
        <dbReference type="EMBL" id="RDX47350.1"/>
    </source>
</evidence>
<dbReference type="Pfam" id="PF00069">
    <property type="entry name" value="Pkinase"/>
    <property type="match status" value="1"/>
</dbReference>
<dbReference type="PROSITE" id="PS50011">
    <property type="entry name" value="PROTEIN_KINASE_DOM"/>
    <property type="match status" value="1"/>
</dbReference>
<dbReference type="PROSITE" id="PS00108">
    <property type="entry name" value="PROTEIN_KINASE_ST"/>
    <property type="match status" value="1"/>
</dbReference>
<dbReference type="AlphaFoldDB" id="A0A371D491"/>
<dbReference type="OrthoDB" id="68483at2759"/>
<dbReference type="Gene3D" id="1.10.510.10">
    <property type="entry name" value="Transferase(Phosphotransferase) domain 1"/>
    <property type="match status" value="1"/>
</dbReference>
<dbReference type="GO" id="GO:0004674">
    <property type="term" value="F:protein serine/threonine kinase activity"/>
    <property type="evidence" value="ECO:0007669"/>
    <property type="project" value="UniProtKB-KW"/>
</dbReference>
<sequence length="628" mass="67911">MFFTRLVRFFKAAPCEALAVDEESYSDKLIIEAIQVVVDASKHAQAEVDVHVRMWFGEDGEMIGCHIEQLFALSPSVALAGSPATCTTLVQRISSHSIVALSGKYLPIPEFKLAAAARLLAAPSRQTVAPRLSAEDFQIFQVVGSGAQGTVALALYKPNGRFYGLKMTYKKTLSPRQLAFAFQEQAILKQLEGCPWFIQLRGSFEDSKYLYLVTDFYTGGELRKKIHKSGGLPVSQAKNLAAQLILAIDELHKRRIIHRDIKPGNLLLTREGELVVSDFGLSRPFGLAAEQQPWTIRNEWRLTSIQLANRGDGNTADVTYRNCGTLGYIAPEACCGGPYSYSADVFSVGAVIYEMLSNKLPFGIQREGREVKDVYEAMITQPIGLDDDIDAAAHGLLLMMLDPNPARRATLEQAKAHPWFSDIDWKTLAQRGHSAPLRPSPGLKPFDDKHSVSFGTPYGPGEAPHFWYDYFSPTLPTEVPTKKSLAKSRAARKTTTASAAPPTRTCEVPAALSAMFVTPAPSRAPSPGFLAPSSRAPSPAFLVPGPARPYSATPTLCGSAATSATAVSRDDASDVCSPSPIASHIPRSRALASESIGAVLISPILDGFPVNCTTADCEPPFLSIDLAG</sequence>
<dbReference type="SMART" id="SM00220">
    <property type="entry name" value="S_TKc"/>
    <property type="match status" value="1"/>
</dbReference>
<keyword evidence="8" id="KW-1185">Reference proteome</keyword>
<dbReference type="GO" id="GO:0005524">
    <property type="term" value="F:ATP binding"/>
    <property type="evidence" value="ECO:0007669"/>
    <property type="project" value="UniProtKB-KW"/>
</dbReference>
<organism evidence="7 8">
    <name type="scientific">Lentinus brumalis</name>
    <dbReference type="NCBI Taxonomy" id="2498619"/>
    <lineage>
        <taxon>Eukaryota</taxon>
        <taxon>Fungi</taxon>
        <taxon>Dikarya</taxon>
        <taxon>Basidiomycota</taxon>
        <taxon>Agaricomycotina</taxon>
        <taxon>Agaricomycetes</taxon>
        <taxon>Polyporales</taxon>
        <taxon>Polyporaceae</taxon>
        <taxon>Lentinus</taxon>
    </lineage>
</organism>
<protein>
    <submittedName>
        <fullName evidence="7">Kinase-like protein</fullName>
    </submittedName>
</protein>
<dbReference type="Proteomes" id="UP000256964">
    <property type="component" value="Unassembled WGS sequence"/>
</dbReference>
<evidence type="ECO:0000259" key="6">
    <source>
        <dbReference type="PROSITE" id="PS50011"/>
    </source>
</evidence>
<dbReference type="InterPro" id="IPR011009">
    <property type="entry name" value="Kinase-like_dom_sf"/>
</dbReference>
<keyword evidence="2" id="KW-0808">Transferase</keyword>
<dbReference type="PANTHER" id="PTHR24351">
    <property type="entry name" value="RIBOSOMAL PROTEIN S6 KINASE"/>
    <property type="match status" value="1"/>
</dbReference>